<sequence>MYYFLQLSLLVHQKYRCLLYCLQFLQVHQVRAGRHQRNEFFDCKKTDQRPVVMIVNGQLNSMPIPAKNHSLNRSQGYTSHLKTKQYLKYPFLHTQKFFASNLGINIVLDHSMQNSSYLTDPEHCQTHQQHQQTVQKFLQTIVYCFKVHQIQCSKQLKANSIQINFFKQENQFLSHRLFQHQQSRFSRHKSIVEEFVLPQPLKRNDGATEFIQVLFRSDFMFWYFGVMKLFRRELDELRSAKLVILCVLNSELLVQLVLKFYQKVKFKFYWVGVLHFGI</sequence>
<comment type="caution">
    <text evidence="1">The sequence shown here is derived from an EMBL/GenBank/DDBJ whole genome shotgun (WGS) entry which is preliminary data.</text>
</comment>
<evidence type="ECO:0000313" key="1">
    <source>
        <dbReference type="EMBL" id="CAL6051993.1"/>
    </source>
</evidence>
<accession>A0ABP1K353</accession>
<reference evidence="1 2" key="1">
    <citation type="submission" date="2024-07" db="EMBL/GenBank/DDBJ databases">
        <authorList>
            <person name="Akdeniz Z."/>
        </authorList>
    </citation>
    <scope>NUCLEOTIDE SEQUENCE [LARGE SCALE GENOMIC DNA]</scope>
</reference>
<protein>
    <submittedName>
        <fullName evidence="1">Hypothetical_protein</fullName>
    </submittedName>
</protein>
<gene>
    <name evidence="1" type="ORF">HINF_LOCUS44636</name>
</gene>
<keyword evidence="2" id="KW-1185">Reference proteome</keyword>
<dbReference type="Proteomes" id="UP001642409">
    <property type="component" value="Unassembled WGS sequence"/>
</dbReference>
<organism evidence="1 2">
    <name type="scientific">Hexamita inflata</name>
    <dbReference type="NCBI Taxonomy" id="28002"/>
    <lineage>
        <taxon>Eukaryota</taxon>
        <taxon>Metamonada</taxon>
        <taxon>Diplomonadida</taxon>
        <taxon>Hexamitidae</taxon>
        <taxon>Hexamitinae</taxon>
        <taxon>Hexamita</taxon>
    </lineage>
</organism>
<dbReference type="EMBL" id="CAXDID020000190">
    <property type="protein sequence ID" value="CAL6051993.1"/>
    <property type="molecule type" value="Genomic_DNA"/>
</dbReference>
<evidence type="ECO:0000313" key="2">
    <source>
        <dbReference type="Proteomes" id="UP001642409"/>
    </source>
</evidence>
<name>A0ABP1K353_9EUKA</name>
<proteinExistence type="predicted"/>